<name>A2SDJ9_METPP</name>
<accession>A2SDJ9</accession>
<dbReference type="eggNOG" id="ENOG502Z86I">
    <property type="taxonomic scope" value="Bacteria"/>
</dbReference>
<feature type="compositionally biased region" description="Basic and acidic residues" evidence="1">
    <location>
        <begin position="146"/>
        <end position="158"/>
    </location>
</feature>
<dbReference type="AlphaFoldDB" id="A2SDJ9"/>
<evidence type="ECO:0000256" key="1">
    <source>
        <dbReference type="SAM" id="MobiDB-lite"/>
    </source>
</evidence>
<evidence type="ECO:0000313" key="3">
    <source>
        <dbReference type="EMBL" id="ABM93638.1"/>
    </source>
</evidence>
<dbReference type="Proteomes" id="UP000000366">
    <property type="component" value="Chromosome"/>
</dbReference>
<proteinExistence type="predicted"/>
<feature type="compositionally biased region" description="Low complexity" evidence="1">
    <location>
        <begin position="130"/>
        <end position="142"/>
    </location>
</feature>
<sequence length="190" mass="19621">MRLTDLGPLPLTLIASLLLAVVLLAVRVFVMQRVQQRRQRENRQETERLKSLMAAYRSLAGSFSPAADEHGPQIEETLADLVLFGSLAQVELAAQCALRLRRGEPVDWQPLIEALRSDVRAQLGLDPIPAGLLLPPSGPGRMPRGGRGDGDGGGRGDARGGGGGGGAAAGAGGLGAGLIAADAGSPRDPP</sequence>
<organism evidence="3 4">
    <name type="scientific">Methylibium petroleiphilum (strain ATCC BAA-1232 / LMG 22953 / PM1)</name>
    <dbReference type="NCBI Taxonomy" id="420662"/>
    <lineage>
        <taxon>Bacteria</taxon>
        <taxon>Pseudomonadati</taxon>
        <taxon>Pseudomonadota</taxon>
        <taxon>Betaproteobacteria</taxon>
        <taxon>Burkholderiales</taxon>
        <taxon>Sphaerotilaceae</taxon>
        <taxon>Methylibium</taxon>
    </lineage>
</organism>
<keyword evidence="2" id="KW-0472">Membrane</keyword>
<dbReference type="EMBL" id="CP000555">
    <property type="protein sequence ID" value="ABM93638.1"/>
    <property type="molecule type" value="Genomic_DNA"/>
</dbReference>
<keyword evidence="4" id="KW-1185">Reference proteome</keyword>
<dbReference type="RefSeq" id="WP_011828276.1">
    <property type="nucleotide sequence ID" value="NC_008825.1"/>
</dbReference>
<dbReference type="STRING" id="420662.Mpe_A0676"/>
<evidence type="ECO:0000313" key="4">
    <source>
        <dbReference type="Proteomes" id="UP000000366"/>
    </source>
</evidence>
<protein>
    <submittedName>
        <fullName evidence="3">Uncharacterized protein</fullName>
    </submittedName>
</protein>
<reference evidence="3 4" key="1">
    <citation type="journal article" date="2007" name="J. Bacteriol.">
        <title>Whole-genome analysis of the methyl tert-butyl ether-degrading beta-proteobacterium Methylibium petroleiphilum PM1.</title>
        <authorList>
            <person name="Kane S.R."/>
            <person name="Chakicherla A.Y."/>
            <person name="Chain P.S.G."/>
            <person name="Schmidt R."/>
            <person name="Shin M.W."/>
            <person name="Legler T.C."/>
            <person name="Scow K.M."/>
            <person name="Larimer F.W."/>
            <person name="Lucas S.M."/>
            <person name="Richardson P.M."/>
            <person name="Hristova K.R."/>
        </authorList>
    </citation>
    <scope>NUCLEOTIDE SEQUENCE [LARGE SCALE GENOMIC DNA]</scope>
    <source>
        <strain evidence="4">ATCC BAA-1232 / LMG 22953 / PM1</strain>
    </source>
</reference>
<evidence type="ECO:0000256" key="2">
    <source>
        <dbReference type="SAM" id="Phobius"/>
    </source>
</evidence>
<feature type="compositionally biased region" description="Gly residues" evidence="1">
    <location>
        <begin position="159"/>
        <end position="168"/>
    </location>
</feature>
<feature type="transmembrane region" description="Helical" evidence="2">
    <location>
        <begin position="12"/>
        <end position="30"/>
    </location>
</feature>
<dbReference type="HOGENOM" id="CLU_1292873_0_0_4"/>
<keyword evidence="2" id="KW-1133">Transmembrane helix</keyword>
<feature type="region of interest" description="Disordered" evidence="1">
    <location>
        <begin position="130"/>
        <end position="168"/>
    </location>
</feature>
<gene>
    <name evidence="3" type="ordered locus">Mpe_A0676</name>
</gene>
<keyword evidence="2" id="KW-0812">Transmembrane</keyword>
<dbReference type="KEGG" id="mpt:Mpe_A0676"/>